<gene>
    <name evidence="1" type="ORF">MUK42_22175</name>
</gene>
<keyword evidence="2" id="KW-1185">Reference proteome</keyword>
<evidence type="ECO:0000313" key="2">
    <source>
        <dbReference type="Proteomes" id="UP001055439"/>
    </source>
</evidence>
<name>A0A9E7GEK5_9LILI</name>
<sequence>MLLVRFETQARSIAAITLLLSQLRVSLTLPSSRGRLRVPHSTLPFFRVSRNRPLSCPCPCNQSQSSKLSSTAVLSNRSMRWRLETGEDASPDSWNNQARPRQTWPLVFKANPQARRSCNVRGWLRAGTQSCCLGFPRTLRDRVSPSPNSRAADFTASFGDFREALLVHGTIDELVTGDHDRPLDGPRAGPTVAANPVLGTDFVASVKNVRRA</sequence>
<dbReference type="AlphaFoldDB" id="A0A9E7GEK5"/>
<protein>
    <submittedName>
        <fullName evidence="1">Uncharacterized protein</fullName>
    </submittedName>
</protein>
<accession>A0A9E7GEK5</accession>
<proteinExistence type="predicted"/>
<evidence type="ECO:0000313" key="1">
    <source>
        <dbReference type="EMBL" id="URE10782.1"/>
    </source>
</evidence>
<organism evidence="1 2">
    <name type="scientific">Musa troglodytarum</name>
    <name type="common">fe'i banana</name>
    <dbReference type="NCBI Taxonomy" id="320322"/>
    <lineage>
        <taxon>Eukaryota</taxon>
        <taxon>Viridiplantae</taxon>
        <taxon>Streptophyta</taxon>
        <taxon>Embryophyta</taxon>
        <taxon>Tracheophyta</taxon>
        <taxon>Spermatophyta</taxon>
        <taxon>Magnoliopsida</taxon>
        <taxon>Liliopsida</taxon>
        <taxon>Zingiberales</taxon>
        <taxon>Musaceae</taxon>
        <taxon>Musa</taxon>
    </lineage>
</organism>
<reference evidence="1" key="1">
    <citation type="submission" date="2022-05" db="EMBL/GenBank/DDBJ databases">
        <title>The Musa troglodytarum L. genome provides insights into the mechanism of non-climacteric behaviour and enrichment of carotenoids.</title>
        <authorList>
            <person name="Wang J."/>
        </authorList>
    </citation>
    <scope>NUCLEOTIDE SEQUENCE</scope>
    <source>
        <tissue evidence="1">Leaf</tissue>
    </source>
</reference>
<dbReference type="EMBL" id="CP097508">
    <property type="protein sequence ID" value="URE10782.1"/>
    <property type="molecule type" value="Genomic_DNA"/>
</dbReference>
<dbReference type="Proteomes" id="UP001055439">
    <property type="component" value="Chromosome 6"/>
</dbReference>